<dbReference type="Proteomes" id="UP000005953">
    <property type="component" value="Unassembled WGS sequence"/>
</dbReference>
<evidence type="ECO:0000313" key="1">
    <source>
        <dbReference type="EMBL" id="EAR07924.1"/>
    </source>
</evidence>
<organism evidence="1 2">
    <name type="scientific">Reinekea blandensis MED297</name>
    <dbReference type="NCBI Taxonomy" id="314283"/>
    <lineage>
        <taxon>Bacteria</taxon>
        <taxon>Pseudomonadati</taxon>
        <taxon>Pseudomonadota</taxon>
        <taxon>Gammaproteobacteria</taxon>
        <taxon>Oceanospirillales</taxon>
        <taxon>Saccharospirillaceae</taxon>
        <taxon>Reinekea</taxon>
    </lineage>
</organism>
<dbReference type="SUPFAM" id="SSF53448">
    <property type="entry name" value="Nucleotide-diphospho-sugar transferases"/>
    <property type="match status" value="1"/>
</dbReference>
<evidence type="ECO:0000313" key="2">
    <source>
        <dbReference type="Proteomes" id="UP000005953"/>
    </source>
</evidence>
<dbReference type="OrthoDB" id="5291101at2"/>
<dbReference type="GO" id="GO:0016740">
    <property type="term" value="F:transferase activity"/>
    <property type="evidence" value="ECO:0007669"/>
    <property type="project" value="UniProtKB-KW"/>
</dbReference>
<dbReference type="PANTHER" id="PTHR43179">
    <property type="entry name" value="RHAMNOSYLTRANSFERASE WBBL"/>
    <property type="match status" value="1"/>
</dbReference>
<reference evidence="1 2" key="1">
    <citation type="submission" date="2006-02" db="EMBL/GenBank/DDBJ databases">
        <authorList>
            <person name="Pinhassi J."/>
            <person name="Pedros-Alio C."/>
            <person name="Ferriera S."/>
            <person name="Johnson J."/>
            <person name="Kravitz S."/>
            <person name="Halpern A."/>
            <person name="Remington K."/>
            <person name="Beeson K."/>
            <person name="Tran B."/>
            <person name="Rogers Y.-H."/>
            <person name="Friedman R."/>
            <person name="Venter J.C."/>
        </authorList>
    </citation>
    <scope>NUCLEOTIDE SEQUENCE [LARGE SCALE GENOMIC DNA]</scope>
    <source>
        <strain evidence="1 2">MED297</strain>
    </source>
</reference>
<dbReference type="Pfam" id="PF13641">
    <property type="entry name" value="Glyco_tranf_2_3"/>
    <property type="match status" value="1"/>
</dbReference>
<protein>
    <submittedName>
        <fullName evidence="1">Putative lipopolysaccharide biosynthesis glycosyl transferase</fullName>
    </submittedName>
</protein>
<name>A4BIZ1_9GAMM</name>
<dbReference type="RefSeq" id="WP_008043189.1">
    <property type="nucleotide sequence ID" value="NZ_CH724150.1"/>
</dbReference>
<keyword evidence="1" id="KW-0808">Transferase</keyword>
<comment type="caution">
    <text evidence="1">The sequence shown here is derived from an EMBL/GenBank/DDBJ whole genome shotgun (WGS) entry which is preliminary data.</text>
</comment>
<gene>
    <name evidence="1" type="ORF">MED297_15380</name>
</gene>
<proteinExistence type="predicted"/>
<dbReference type="AlphaFoldDB" id="A4BIZ1"/>
<dbReference type="InterPro" id="IPR029044">
    <property type="entry name" value="Nucleotide-diphossugar_trans"/>
</dbReference>
<dbReference type="Gene3D" id="3.90.550.10">
    <property type="entry name" value="Spore Coat Polysaccharide Biosynthesis Protein SpsA, Chain A"/>
    <property type="match status" value="1"/>
</dbReference>
<accession>A4BIZ1</accession>
<sequence length="270" mass="31817">MTIFVSVISHDHYQDITQLLKPHTFHNGDDIVVVMKDNQHCPKLRTYCRKHSIDCLTNSEPKGFGENNNDIYLYCRLKHNMKDDDLFVVLNPDVIVEKDVFLQLNQIMKEKQVRLAAPNLFRDEQMKILEGSIRRYPMPWDFVSSFILNSQRTTIKRHHITEPSTVDWASGAFLAFRACLYKELAGFDPRYYLYCEDIDICWRARVCFNEPTYYIPHIKAIHRGHRHSHSVVSSYIRWHITSAMKFSSRFVAWRLFGLSPKPPKSHTELP</sequence>
<keyword evidence="2" id="KW-1185">Reference proteome</keyword>
<dbReference type="PANTHER" id="PTHR43179:SF7">
    <property type="entry name" value="RHAMNOSYLTRANSFERASE WBBL"/>
    <property type="match status" value="1"/>
</dbReference>
<dbReference type="STRING" id="314283.MED297_15380"/>
<dbReference type="EMBL" id="AAOE01000029">
    <property type="protein sequence ID" value="EAR07924.1"/>
    <property type="molecule type" value="Genomic_DNA"/>
</dbReference>
<dbReference type="HOGENOM" id="CLU_023845_8_0_6"/>